<organism evidence="7 8">
    <name type="scientific">SAR92 clade bacterium H455</name>
    <dbReference type="NCBI Taxonomy" id="2974818"/>
    <lineage>
        <taxon>Bacteria</taxon>
        <taxon>Pseudomonadati</taxon>
        <taxon>Pseudomonadota</taxon>
        <taxon>Gammaproteobacteria</taxon>
        <taxon>Cellvibrionales</taxon>
        <taxon>Porticoccaceae</taxon>
        <taxon>SAR92 clade</taxon>
    </lineage>
</organism>
<evidence type="ECO:0000256" key="5">
    <source>
        <dbReference type="ARBA" id="ARBA00023163"/>
    </source>
</evidence>
<dbReference type="EMBL" id="CP103416">
    <property type="protein sequence ID" value="UVW36096.1"/>
    <property type="molecule type" value="Genomic_DNA"/>
</dbReference>
<dbReference type="Gene3D" id="1.10.10.10">
    <property type="entry name" value="Winged helix-like DNA-binding domain superfamily/Winged helix DNA-binding domain"/>
    <property type="match status" value="1"/>
</dbReference>
<dbReference type="SUPFAM" id="SSF46785">
    <property type="entry name" value="Winged helix' DNA-binding domain"/>
    <property type="match status" value="1"/>
</dbReference>
<keyword evidence="4" id="KW-0010">Activator</keyword>
<dbReference type="InterPro" id="IPR005119">
    <property type="entry name" value="LysR_subst-bd"/>
</dbReference>
<dbReference type="SUPFAM" id="SSF53850">
    <property type="entry name" value="Periplasmic binding protein-like II"/>
    <property type="match status" value="1"/>
</dbReference>
<dbReference type="Proteomes" id="UP001059934">
    <property type="component" value="Chromosome"/>
</dbReference>
<reference evidence="7" key="1">
    <citation type="submission" date="2022-08" db="EMBL/GenBank/DDBJ databases">
        <title>Catabolic pathway analysis in culturable SAR92 clade bacteria reveals their overlooked roles in DMSP degradation in coastal seas.</title>
        <authorList>
            <person name="He X."/>
            <person name="Zhang X."/>
            <person name="Zhang Y."/>
        </authorList>
    </citation>
    <scope>NUCLEOTIDE SEQUENCE</scope>
    <source>
        <strain evidence="7">H455</strain>
    </source>
</reference>
<keyword evidence="5" id="KW-0804">Transcription</keyword>
<protein>
    <submittedName>
        <fullName evidence="7">Transcriptional activator NhaR</fullName>
    </submittedName>
</protein>
<dbReference type="InterPro" id="IPR036390">
    <property type="entry name" value="WH_DNA-bd_sf"/>
</dbReference>
<dbReference type="PANTHER" id="PTHR30293:SF2">
    <property type="entry name" value="TRANSCRIPTIONAL ACTIVATOR PROTEIN NHAR"/>
    <property type="match status" value="1"/>
</dbReference>
<dbReference type="PANTHER" id="PTHR30293">
    <property type="entry name" value="TRANSCRIPTIONAL REGULATORY PROTEIN NAC-RELATED"/>
    <property type="match status" value="1"/>
</dbReference>
<keyword evidence="2" id="KW-0805">Transcription regulation</keyword>
<comment type="similarity">
    <text evidence="1">Belongs to the LysR transcriptional regulatory family.</text>
</comment>
<dbReference type="NCBIfam" id="NF008284">
    <property type="entry name" value="PRK11062.1"/>
    <property type="match status" value="1"/>
</dbReference>
<feature type="domain" description="HTH lysR-type" evidence="6">
    <location>
        <begin position="4"/>
        <end position="61"/>
    </location>
</feature>
<proteinExistence type="inferred from homology"/>
<evidence type="ECO:0000256" key="3">
    <source>
        <dbReference type="ARBA" id="ARBA00023125"/>
    </source>
</evidence>
<gene>
    <name evidence="7" type="primary">nhaR</name>
    <name evidence="7" type="ORF">NYF23_05655</name>
</gene>
<name>A0ABY5TSP2_9GAMM</name>
<evidence type="ECO:0000256" key="2">
    <source>
        <dbReference type="ARBA" id="ARBA00023015"/>
    </source>
</evidence>
<evidence type="ECO:0000256" key="1">
    <source>
        <dbReference type="ARBA" id="ARBA00009437"/>
    </source>
</evidence>
<sequence>MTPLNYNHLYYFFTVAREGSIAKASGSLHLTPQTISGQITKFEAQIGVNLFDRTGKTLQLSEMGHLIYSHAEEIFQLGDELSNVLKTQRPISWQTLSVGITDVIPKVLAHQLLKPALKMSESIRLVCHEGDQISLLASLAVNKLDLIITDQPLEPGGHVKAYTHQIAESGLTFFATKEKAAGYRKGFPQSLSSQPFLMQSKKSVVRQRLMMWLDKEGVTPTIVAEFDDSALMKSFGQEGYGVFSVPTIIEKYIASQYGVEIIGRAEECIDRYYIISPERKIKHPAVVEIVNSIPR</sequence>
<evidence type="ECO:0000313" key="7">
    <source>
        <dbReference type="EMBL" id="UVW36096.1"/>
    </source>
</evidence>
<dbReference type="Gene3D" id="3.40.190.290">
    <property type="match status" value="1"/>
</dbReference>
<dbReference type="Pfam" id="PF03466">
    <property type="entry name" value="LysR_substrate"/>
    <property type="match status" value="1"/>
</dbReference>
<dbReference type="Pfam" id="PF00126">
    <property type="entry name" value="HTH_1"/>
    <property type="match status" value="1"/>
</dbReference>
<dbReference type="InterPro" id="IPR036388">
    <property type="entry name" value="WH-like_DNA-bd_sf"/>
</dbReference>
<evidence type="ECO:0000259" key="6">
    <source>
        <dbReference type="PROSITE" id="PS50931"/>
    </source>
</evidence>
<evidence type="ECO:0000256" key="4">
    <source>
        <dbReference type="ARBA" id="ARBA00023159"/>
    </source>
</evidence>
<keyword evidence="3" id="KW-0238">DNA-binding</keyword>
<dbReference type="PROSITE" id="PS50931">
    <property type="entry name" value="HTH_LYSR"/>
    <property type="match status" value="1"/>
</dbReference>
<keyword evidence="8" id="KW-1185">Reference proteome</keyword>
<evidence type="ECO:0000313" key="8">
    <source>
        <dbReference type="Proteomes" id="UP001059934"/>
    </source>
</evidence>
<dbReference type="InterPro" id="IPR000847">
    <property type="entry name" value="LysR_HTH_N"/>
</dbReference>
<accession>A0ABY5TSP2</accession>